<protein>
    <submittedName>
        <fullName evidence="1">Uncharacterized protein</fullName>
    </submittedName>
</protein>
<dbReference type="Proteomes" id="UP001571476">
    <property type="component" value="Unassembled WGS sequence"/>
</dbReference>
<evidence type="ECO:0000313" key="1">
    <source>
        <dbReference type="EMBL" id="MFA3840559.1"/>
    </source>
</evidence>
<keyword evidence="2" id="KW-1185">Reference proteome</keyword>
<reference evidence="1 2" key="1">
    <citation type="submission" date="2024-08" db="EMBL/GenBank/DDBJ databases">
        <title>Genome sequence of Streptomyces aureus CACIA-1.46HGO.</title>
        <authorList>
            <person name="Evangelista-Martinez Z."/>
        </authorList>
    </citation>
    <scope>NUCLEOTIDE SEQUENCE [LARGE SCALE GENOMIC DNA]</scope>
    <source>
        <strain evidence="1 2">CACIA-1.46HGO</strain>
    </source>
</reference>
<dbReference type="EMBL" id="JBGOSP010000018">
    <property type="protein sequence ID" value="MFA3840559.1"/>
    <property type="molecule type" value="Genomic_DNA"/>
</dbReference>
<dbReference type="RefSeq" id="WP_372565098.1">
    <property type="nucleotide sequence ID" value="NZ_JBGOSP010000018.1"/>
</dbReference>
<sequence>MADTEYSDDLIALERSAWEQIQAGTLTVETALAVREGIDKFVAERKAAGNEVRRMDIELGLKRFVRYKPAA</sequence>
<proteinExistence type="predicted"/>
<accession>A0ABV4SSH7</accession>
<comment type="caution">
    <text evidence="1">The sequence shown here is derived from an EMBL/GenBank/DDBJ whole genome shotgun (WGS) entry which is preliminary data.</text>
</comment>
<organism evidence="1 2">
    <name type="scientific">Streptomyces aureus</name>
    <dbReference type="NCBI Taxonomy" id="193461"/>
    <lineage>
        <taxon>Bacteria</taxon>
        <taxon>Bacillati</taxon>
        <taxon>Actinomycetota</taxon>
        <taxon>Actinomycetes</taxon>
        <taxon>Kitasatosporales</taxon>
        <taxon>Streptomycetaceae</taxon>
        <taxon>Streptomyces</taxon>
    </lineage>
</organism>
<name>A0ABV4SSH7_9ACTN</name>
<evidence type="ECO:0000313" key="2">
    <source>
        <dbReference type="Proteomes" id="UP001571476"/>
    </source>
</evidence>
<gene>
    <name evidence="1" type="ORF">ACEG43_30960</name>
</gene>